<evidence type="ECO:0000313" key="3">
    <source>
        <dbReference type="Proteomes" id="UP000325315"/>
    </source>
</evidence>
<dbReference type="AlphaFoldDB" id="A0A5B6WGP4"/>
<dbReference type="Proteomes" id="UP000325315">
    <property type="component" value="Unassembled WGS sequence"/>
</dbReference>
<dbReference type="EMBL" id="SMMG02000003">
    <property type="protein sequence ID" value="KAA3480613.1"/>
    <property type="molecule type" value="Genomic_DNA"/>
</dbReference>
<keyword evidence="3" id="KW-1185">Reference proteome</keyword>
<protein>
    <submittedName>
        <fullName evidence="2">TMV resistance protein N-like</fullName>
    </submittedName>
</protein>
<gene>
    <name evidence="2" type="ORF">EPI10_021033</name>
</gene>
<comment type="caution">
    <text evidence="2">The sequence shown here is derived from an EMBL/GenBank/DDBJ whole genome shotgun (WGS) entry which is preliminary data.</text>
</comment>
<feature type="compositionally biased region" description="Low complexity" evidence="1">
    <location>
        <begin position="81"/>
        <end position="92"/>
    </location>
</feature>
<feature type="compositionally biased region" description="Basic and acidic residues" evidence="1">
    <location>
        <begin position="60"/>
        <end position="80"/>
    </location>
</feature>
<organism evidence="2 3">
    <name type="scientific">Gossypium australe</name>
    <dbReference type="NCBI Taxonomy" id="47621"/>
    <lineage>
        <taxon>Eukaryota</taxon>
        <taxon>Viridiplantae</taxon>
        <taxon>Streptophyta</taxon>
        <taxon>Embryophyta</taxon>
        <taxon>Tracheophyta</taxon>
        <taxon>Spermatophyta</taxon>
        <taxon>Magnoliopsida</taxon>
        <taxon>eudicotyledons</taxon>
        <taxon>Gunneridae</taxon>
        <taxon>Pentapetalae</taxon>
        <taxon>rosids</taxon>
        <taxon>malvids</taxon>
        <taxon>Malvales</taxon>
        <taxon>Malvaceae</taxon>
        <taxon>Malvoideae</taxon>
        <taxon>Gossypium</taxon>
    </lineage>
</organism>
<evidence type="ECO:0000313" key="2">
    <source>
        <dbReference type="EMBL" id="KAA3480613.1"/>
    </source>
</evidence>
<dbReference type="OrthoDB" id="1001766at2759"/>
<accession>A0A5B6WGP4</accession>
<sequence>MKDSETIKQYSDRIMVIVNSIRLLGDELSNKRIVEKDSRDLSTISLPEMINALYAQEQMRTNRQEEHSKGAFQAKSKEIARSSNSKGKNNWNGKRKKPRRYKDSVRDGGNKKSCKQLGHTERFCKNKRKQQQQMCKLKLLMGIKLRRS</sequence>
<name>A0A5B6WGP4_9ROSI</name>
<feature type="region of interest" description="Disordered" evidence="1">
    <location>
        <begin position="59"/>
        <end position="115"/>
    </location>
</feature>
<dbReference type="PANTHER" id="PTHR35317:SF31">
    <property type="entry name" value="DUF4219 DOMAIN-CONTAINING PROTEIN"/>
    <property type="match status" value="1"/>
</dbReference>
<reference evidence="3" key="1">
    <citation type="journal article" date="2019" name="Plant Biotechnol. J.">
        <title>Genome sequencing of the Australian wild diploid species Gossypium australe highlights disease resistance and delayed gland morphogenesis.</title>
        <authorList>
            <person name="Cai Y."/>
            <person name="Cai X."/>
            <person name="Wang Q."/>
            <person name="Wang P."/>
            <person name="Zhang Y."/>
            <person name="Cai C."/>
            <person name="Xu Y."/>
            <person name="Wang K."/>
            <person name="Zhou Z."/>
            <person name="Wang C."/>
            <person name="Geng S."/>
            <person name="Li B."/>
            <person name="Dong Q."/>
            <person name="Hou Y."/>
            <person name="Wang H."/>
            <person name="Ai P."/>
            <person name="Liu Z."/>
            <person name="Yi F."/>
            <person name="Sun M."/>
            <person name="An G."/>
            <person name="Cheng J."/>
            <person name="Zhang Y."/>
            <person name="Shi Q."/>
            <person name="Xie Y."/>
            <person name="Shi X."/>
            <person name="Chang Y."/>
            <person name="Huang F."/>
            <person name="Chen Y."/>
            <person name="Hong S."/>
            <person name="Mi L."/>
            <person name="Sun Q."/>
            <person name="Zhang L."/>
            <person name="Zhou B."/>
            <person name="Peng R."/>
            <person name="Zhang X."/>
            <person name="Liu F."/>
        </authorList>
    </citation>
    <scope>NUCLEOTIDE SEQUENCE [LARGE SCALE GENOMIC DNA]</scope>
    <source>
        <strain evidence="3">cv. PA1801</strain>
    </source>
</reference>
<feature type="compositionally biased region" description="Basic and acidic residues" evidence="1">
    <location>
        <begin position="101"/>
        <end position="110"/>
    </location>
</feature>
<dbReference type="PANTHER" id="PTHR35317">
    <property type="entry name" value="OS04G0629600 PROTEIN"/>
    <property type="match status" value="1"/>
</dbReference>
<proteinExistence type="predicted"/>
<evidence type="ECO:0000256" key="1">
    <source>
        <dbReference type="SAM" id="MobiDB-lite"/>
    </source>
</evidence>